<organism evidence="11 12">
    <name type="scientific">Rhamnusium bicolor</name>
    <dbReference type="NCBI Taxonomy" id="1586634"/>
    <lineage>
        <taxon>Eukaryota</taxon>
        <taxon>Metazoa</taxon>
        <taxon>Ecdysozoa</taxon>
        <taxon>Arthropoda</taxon>
        <taxon>Hexapoda</taxon>
        <taxon>Insecta</taxon>
        <taxon>Pterygota</taxon>
        <taxon>Neoptera</taxon>
        <taxon>Endopterygota</taxon>
        <taxon>Coleoptera</taxon>
        <taxon>Polyphaga</taxon>
        <taxon>Cucujiformia</taxon>
        <taxon>Chrysomeloidea</taxon>
        <taxon>Cerambycidae</taxon>
        <taxon>Lepturinae</taxon>
        <taxon>Rhagiini</taxon>
        <taxon>Rhamnusium</taxon>
    </lineage>
</organism>
<evidence type="ECO:0000256" key="1">
    <source>
        <dbReference type="ARBA" id="ARBA00004651"/>
    </source>
</evidence>
<evidence type="ECO:0000259" key="10">
    <source>
        <dbReference type="Pfam" id="PF16178"/>
    </source>
</evidence>
<comment type="caution">
    <text evidence="8">Lacks conserved residue(s) required for the propagation of feature annotation.</text>
</comment>
<comment type="similarity">
    <text evidence="2 8">Belongs to the anoctamin family.</text>
</comment>
<evidence type="ECO:0000256" key="2">
    <source>
        <dbReference type="ARBA" id="ARBA00009671"/>
    </source>
</evidence>
<dbReference type="GO" id="GO:0046983">
    <property type="term" value="F:protein dimerization activity"/>
    <property type="evidence" value="ECO:0007669"/>
    <property type="project" value="InterPro"/>
</dbReference>
<feature type="domain" description="Anoctamin dimerisation" evidence="10">
    <location>
        <begin position="10"/>
        <end position="80"/>
    </location>
</feature>
<evidence type="ECO:0000256" key="6">
    <source>
        <dbReference type="ARBA" id="ARBA00023136"/>
    </source>
</evidence>
<dbReference type="GO" id="GO:0005886">
    <property type="term" value="C:plasma membrane"/>
    <property type="evidence" value="ECO:0007669"/>
    <property type="project" value="UniProtKB-SubCell"/>
</dbReference>
<feature type="domain" description="Anoctamin dimerisation" evidence="10">
    <location>
        <begin position="108"/>
        <end position="190"/>
    </location>
</feature>
<protein>
    <recommendedName>
        <fullName evidence="8">Anoctamin</fullName>
    </recommendedName>
</protein>
<feature type="transmembrane region" description="Helical" evidence="8">
    <location>
        <begin position="215"/>
        <end position="238"/>
    </location>
</feature>
<proteinExistence type="inferred from homology"/>
<evidence type="ECO:0000256" key="3">
    <source>
        <dbReference type="ARBA" id="ARBA00022475"/>
    </source>
</evidence>
<comment type="subcellular location">
    <subcellularLocation>
        <location evidence="1">Cell membrane</location>
        <topology evidence="1">Multi-pass membrane protein</topology>
    </subcellularLocation>
    <subcellularLocation>
        <location evidence="8">Membrane</location>
        <topology evidence="8">Multi-pass membrane protein</topology>
    </subcellularLocation>
</comment>
<keyword evidence="5 8" id="KW-1133">Transmembrane helix</keyword>
<accession>A0AAV8ZFQ3</accession>
<keyword evidence="4 8" id="KW-0812">Transmembrane</keyword>
<reference evidence="11" key="1">
    <citation type="journal article" date="2023" name="Insect Mol. Biol.">
        <title>Genome sequencing provides insights into the evolution of gene families encoding plant cell wall-degrading enzymes in longhorned beetles.</title>
        <authorList>
            <person name="Shin N.R."/>
            <person name="Okamura Y."/>
            <person name="Kirsch R."/>
            <person name="Pauchet Y."/>
        </authorList>
    </citation>
    <scope>NUCLEOTIDE SEQUENCE</scope>
    <source>
        <strain evidence="11">RBIC_L_NR</strain>
    </source>
</reference>
<evidence type="ECO:0000256" key="8">
    <source>
        <dbReference type="RuleBase" id="RU280814"/>
    </source>
</evidence>
<keyword evidence="6 8" id="KW-0472">Membrane</keyword>
<feature type="domain" description="Anoctamin transmembrane" evidence="9">
    <location>
        <begin position="193"/>
        <end position="228"/>
    </location>
</feature>
<dbReference type="PANTHER" id="PTHR12308:SF84">
    <property type="entry name" value="ANOCTAMIN"/>
    <property type="match status" value="1"/>
</dbReference>
<dbReference type="InterPro" id="IPR032394">
    <property type="entry name" value="Anoct_dimer"/>
</dbReference>
<dbReference type="Proteomes" id="UP001162156">
    <property type="component" value="Unassembled WGS sequence"/>
</dbReference>
<comment type="caution">
    <text evidence="11">The sequence shown here is derived from an EMBL/GenBank/DDBJ whole genome shotgun (WGS) entry which is preliminary data.</text>
</comment>
<dbReference type="PANTHER" id="PTHR12308">
    <property type="entry name" value="ANOCTAMIN"/>
    <property type="match status" value="1"/>
</dbReference>
<dbReference type="Pfam" id="PF04547">
    <property type="entry name" value="Anoctamin"/>
    <property type="match status" value="1"/>
</dbReference>
<keyword evidence="12" id="KW-1185">Reference proteome</keyword>
<gene>
    <name evidence="11" type="ORF">NQ314_005838</name>
</gene>
<keyword evidence="7" id="KW-0325">Glycoprotein</keyword>
<dbReference type="InterPro" id="IPR007632">
    <property type="entry name" value="Anoctamin"/>
</dbReference>
<sequence>MWVPVQYGCFFKDRKRTIDYVIVLKEESLKPLGTYIRKLELMGLELEVVKGETVEKRFLLVHIPQKALKHFAKVYNVGFEERKVNIEMVKPIWYSRVYATPISHIPPKEKGEFTTAERIIIVHKLLENANFGDDISEKGISQLIRVRLVETAYPLHDGRVDNDLLAYDHDRQLLFHHWSNFGVWYKEMPLDMIQKYFGCEIAFYFAWLEFFNHMLLSAALLGGFVVILNIILVMSFPINQM</sequence>
<name>A0AAV8ZFQ3_9CUCU</name>
<dbReference type="GO" id="GO:0005254">
    <property type="term" value="F:chloride channel activity"/>
    <property type="evidence" value="ECO:0007669"/>
    <property type="project" value="TreeGrafter"/>
</dbReference>
<dbReference type="AlphaFoldDB" id="A0AAV8ZFQ3"/>
<evidence type="ECO:0000256" key="5">
    <source>
        <dbReference type="ARBA" id="ARBA00022989"/>
    </source>
</evidence>
<evidence type="ECO:0000313" key="12">
    <source>
        <dbReference type="Proteomes" id="UP001162156"/>
    </source>
</evidence>
<dbReference type="EMBL" id="JANEYF010001596">
    <property type="protein sequence ID" value="KAJ8962055.1"/>
    <property type="molecule type" value="Genomic_DNA"/>
</dbReference>
<dbReference type="Pfam" id="PF16178">
    <property type="entry name" value="Anoct_dimer"/>
    <property type="match status" value="2"/>
</dbReference>
<evidence type="ECO:0000313" key="11">
    <source>
        <dbReference type="EMBL" id="KAJ8962055.1"/>
    </source>
</evidence>
<evidence type="ECO:0000259" key="9">
    <source>
        <dbReference type="Pfam" id="PF04547"/>
    </source>
</evidence>
<evidence type="ECO:0000256" key="4">
    <source>
        <dbReference type="ARBA" id="ARBA00022692"/>
    </source>
</evidence>
<dbReference type="InterPro" id="IPR049452">
    <property type="entry name" value="Anoctamin_TM"/>
</dbReference>
<keyword evidence="3" id="KW-1003">Cell membrane</keyword>
<evidence type="ECO:0000256" key="7">
    <source>
        <dbReference type="ARBA" id="ARBA00023180"/>
    </source>
</evidence>